<evidence type="ECO:0000256" key="4">
    <source>
        <dbReference type="ARBA" id="ARBA00022475"/>
    </source>
</evidence>
<evidence type="ECO:0000256" key="1">
    <source>
        <dbReference type="ARBA" id="ARBA00004651"/>
    </source>
</evidence>
<dbReference type="PANTHER" id="PTHR46494:SF1">
    <property type="entry name" value="CORA FAMILY METAL ION TRANSPORTER (EUROFUNG)"/>
    <property type="match status" value="1"/>
</dbReference>
<dbReference type="SUPFAM" id="SSF143865">
    <property type="entry name" value="CorA soluble domain-like"/>
    <property type="match status" value="1"/>
</dbReference>
<comment type="catalytic activity">
    <reaction evidence="10">
        <text>Mg(2+)(in) = Mg(2+)(out)</text>
        <dbReference type="Rhea" id="RHEA:29827"/>
        <dbReference type="ChEBI" id="CHEBI:18420"/>
    </reaction>
</comment>
<dbReference type="FunFam" id="1.20.58.340:FF:000004">
    <property type="entry name" value="Magnesium transport protein CorA"/>
    <property type="match status" value="1"/>
</dbReference>
<keyword evidence="5 12" id="KW-0812">Transmembrane</keyword>
<dbReference type="Pfam" id="PF01544">
    <property type="entry name" value="CorA"/>
    <property type="match status" value="1"/>
</dbReference>
<comment type="similarity">
    <text evidence="2 12">Belongs to the CorA metal ion transporter (MIT) (TC 1.A.35) family.</text>
</comment>
<comment type="subcellular location">
    <subcellularLocation>
        <location evidence="1">Cell membrane</location>
        <topology evidence="1">Multi-pass membrane protein</topology>
    </subcellularLocation>
    <subcellularLocation>
        <location evidence="12">Membrane</location>
        <topology evidence="12">Multi-pass membrane protein</topology>
    </subcellularLocation>
</comment>
<dbReference type="RefSeq" id="WP_139863907.1">
    <property type="nucleotide sequence ID" value="NZ_CAADFC020000030.1"/>
</dbReference>
<dbReference type="AlphaFoldDB" id="A0A508TVR7"/>
<dbReference type="InterPro" id="IPR004488">
    <property type="entry name" value="Mg/Co-transport_prot_CorA"/>
</dbReference>
<evidence type="ECO:0000256" key="8">
    <source>
        <dbReference type="ARBA" id="ARBA00023065"/>
    </source>
</evidence>
<evidence type="ECO:0000256" key="7">
    <source>
        <dbReference type="ARBA" id="ARBA00022989"/>
    </source>
</evidence>
<keyword evidence="8 12" id="KW-0406">Ion transport</keyword>
<name>A0A508TVR7_9BRAD</name>
<dbReference type="GO" id="GO:0000287">
    <property type="term" value="F:magnesium ion binding"/>
    <property type="evidence" value="ECO:0007669"/>
    <property type="project" value="TreeGrafter"/>
</dbReference>
<keyword evidence="6 12" id="KW-0460">Magnesium</keyword>
<comment type="function">
    <text evidence="11">Mediates influx of magnesium ions. Alternates between open and closed states. Activated by low cytoplasmic Mg(2+) levels. Inactive when cytoplasmic Mg(2+) levels are high.</text>
</comment>
<keyword evidence="7 12" id="KW-1133">Transmembrane helix</keyword>
<dbReference type="Gene3D" id="3.30.460.20">
    <property type="entry name" value="CorA soluble domain-like"/>
    <property type="match status" value="1"/>
</dbReference>
<keyword evidence="3 12" id="KW-0813">Transport</keyword>
<dbReference type="GO" id="GO:0015087">
    <property type="term" value="F:cobalt ion transmembrane transporter activity"/>
    <property type="evidence" value="ECO:0007669"/>
    <property type="project" value="UniProtKB-UniRule"/>
</dbReference>
<organism evidence="13 14">
    <name type="scientific">Bradyrhizobium ivorense</name>
    <dbReference type="NCBI Taxonomy" id="2511166"/>
    <lineage>
        <taxon>Bacteria</taxon>
        <taxon>Pseudomonadati</taxon>
        <taxon>Pseudomonadota</taxon>
        <taxon>Alphaproteobacteria</taxon>
        <taxon>Hyphomicrobiales</taxon>
        <taxon>Nitrobacteraceae</taxon>
        <taxon>Bradyrhizobium</taxon>
    </lineage>
</organism>
<evidence type="ECO:0000256" key="2">
    <source>
        <dbReference type="ARBA" id="ARBA00009765"/>
    </source>
</evidence>
<evidence type="ECO:0000256" key="3">
    <source>
        <dbReference type="ARBA" id="ARBA00022448"/>
    </source>
</evidence>
<dbReference type="GO" id="GO:0015095">
    <property type="term" value="F:magnesium ion transmembrane transporter activity"/>
    <property type="evidence" value="ECO:0007669"/>
    <property type="project" value="UniProtKB-UniRule"/>
</dbReference>
<dbReference type="EMBL" id="CAADFC020000030">
    <property type="protein sequence ID" value="VIO78256.1"/>
    <property type="molecule type" value="Genomic_DNA"/>
</dbReference>
<evidence type="ECO:0000256" key="10">
    <source>
        <dbReference type="ARBA" id="ARBA00034269"/>
    </source>
</evidence>
<keyword evidence="4 12" id="KW-1003">Cell membrane</keyword>
<dbReference type="InterPro" id="IPR045861">
    <property type="entry name" value="CorA_cytoplasmic_dom"/>
</dbReference>
<keyword evidence="9 12" id="KW-0472">Membrane</keyword>
<protein>
    <recommendedName>
        <fullName evidence="12">Magnesium transport protein CorA</fullName>
    </recommendedName>
</protein>
<evidence type="ECO:0000256" key="12">
    <source>
        <dbReference type="RuleBase" id="RU362010"/>
    </source>
</evidence>
<feature type="transmembrane region" description="Helical" evidence="12">
    <location>
        <begin position="281"/>
        <end position="300"/>
    </location>
</feature>
<evidence type="ECO:0000313" key="14">
    <source>
        <dbReference type="Proteomes" id="UP000328092"/>
    </source>
</evidence>
<dbReference type="NCBIfam" id="TIGR00383">
    <property type="entry name" value="corA"/>
    <property type="match status" value="1"/>
</dbReference>
<gene>
    <name evidence="13" type="primary">corA_2</name>
    <name evidence="12" type="synonym">corA</name>
    <name evidence="13" type="ORF">CI1B_73150</name>
</gene>
<dbReference type="Gene3D" id="1.20.58.340">
    <property type="entry name" value="Magnesium transport protein CorA, transmembrane region"/>
    <property type="match status" value="2"/>
</dbReference>
<feature type="transmembrane region" description="Helical" evidence="12">
    <location>
        <begin position="312"/>
        <end position="332"/>
    </location>
</feature>
<accession>A0A508TVR7</accession>
<dbReference type="CDD" id="cd12830">
    <property type="entry name" value="MtCorA-like"/>
    <property type="match status" value="1"/>
</dbReference>
<evidence type="ECO:0000256" key="11">
    <source>
        <dbReference type="ARBA" id="ARBA00045497"/>
    </source>
</evidence>
<dbReference type="GO" id="GO:0050897">
    <property type="term" value="F:cobalt ion binding"/>
    <property type="evidence" value="ECO:0007669"/>
    <property type="project" value="TreeGrafter"/>
</dbReference>
<dbReference type="OrthoDB" id="9803416at2"/>
<evidence type="ECO:0000256" key="9">
    <source>
        <dbReference type="ARBA" id="ARBA00023136"/>
    </source>
</evidence>
<reference evidence="13" key="1">
    <citation type="submission" date="2019-02" db="EMBL/GenBank/DDBJ databases">
        <authorList>
            <person name="Pothier F.J."/>
        </authorList>
    </citation>
    <scope>NUCLEOTIDE SEQUENCE</scope>
    <source>
        <strain evidence="13">CI-1B</strain>
    </source>
</reference>
<sequence length="338" mass="38081">MNLVSPTAVTPEPVSSDGVIAAGVYVEGRRIANIAIDEAASWRNKPDHVVWIGLHEPETALLKSLQRQFELHDLAIEDADHAHQRPKIEQYGDALFIVARTAQLDGESIAFGETHLFVGEGYLVSVRHGASTSYTPVRERCESCPRALARGEDYILYAILDFIVDNYSPVIETIQDEVEAMEAEVLASAMTRAQIERLYLLRRDLMRLRNAVGPLVEVCRRLERDNLPMIRPTMRPLFRDVTDHVRTIQEQIDSLREVLAFAFEASLLVGQAQETAISKKLASWLAIVAVPTAIAGIYGMNFKNMPELQWEYGYFAVIGVIVAICTMLFWRFRHSGWL</sequence>
<evidence type="ECO:0000256" key="6">
    <source>
        <dbReference type="ARBA" id="ARBA00022842"/>
    </source>
</evidence>
<evidence type="ECO:0000256" key="5">
    <source>
        <dbReference type="ARBA" id="ARBA00022692"/>
    </source>
</evidence>
<comment type="caution">
    <text evidence="13">The sequence shown here is derived from an EMBL/GenBank/DDBJ whole genome shotgun (WGS) entry which is preliminary data.</text>
</comment>
<proteinExistence type="inferred from homology"/>
<keyword evidence="14" id="KW-1185">Reference proteome</keyword>
<dbReference type="InterPro" id="IPR045863">
    <property type="entry name" value="CorA_TM1_TM2"/>
</dbReference>
<dbReference type="Proteomes" id="UP000328092">
    <property type="component" value="Unassembled WGS sequence"/>
</dbReference>
<dbReference type="SUPFAM" id="SSF144083">
    <property type="entry name" value="Magnesium transport protein CorA, transmembrane region"/>
    <property type="match status" value="1"/>
</dbReference>
<dbReference type="InterPro" id="IPR002523">
    <property type="entry name" value="MgTranspt_CorA/ZnTranspt_ZntB"/>
</dbReference>
<dbReference type="GO" id="GO:0005886">
    <property type="term" value="C:plasma membrane"/>
    <property type="evidence" value="ECO:0007669"/>
    <property type="project" value="UniProtKB-SubCell"/>
</dbReference>
<evidence type="ECO:0000313" key="13">
    <source>
        <dbReference type="EMBL" id="VIO78256.1"/>
    </source>
</evidence>
<dbReference type="PANTHER" id="PTHR46494">
    <property type="entry name" value="CORA FAMILY METAL ION TRANSPORTER (EUROFUNG)"/>
    <property type="match status" value="1"/>
</dbReference>